<protein>
    <submittedName>
        <fullName evidence="1">Uncharacterized protein</fullName>
    </submittedName>
</protein>
<dbReference type="OrthoDB" id="2327735at2"/>
<organism evidence="1 2">
    <name type="scientific">Levilactobacillus suantsaiihabitans</name>
    <dbReference type="NCBI Taxonomy" id="2487722"/>
    <lineage>
        <taxon>Bacteria</taxon>
        <taxon>Bacillati</taxon>
        <taxon>Bacillota</taxon>
        <taxon>Bacilli</taxon>
        <taxon>Lactobacillales</taxon>
        <taxon>Lactobacillaceae</taxon>
        <taxon>Levilactobacillus</taxon>
    </lineage>
</organism>
<accession>A0A4Z0J9Y9</accession>
<name>A0A4Z0J9Y9_9LACO</name>
<dbReference type="Proteomes" id="UP000297348">
    <property type="component" value="Unassembled WGS sequence"/>
</dbReference>
<dbReference type="EMBL" id="RKLX01000013">
    <property type="protein sequence ID" value="TGD18375.1"/>
    <property type="molecule type" value="Genomic_DNA"/>
</dbReference>
<reference evidence="1 2" key="1">
    <citation type="submission" date="2018-10" db="EMBL/GenBank/DDBJ databases">
        <title>Lactobacillus sp. R7 and Lactobacillus sp. R19 isolated from fermented mustard green product of Taiwan.</title>
        <authorList>
            <person name="Lin S.-T."/>
        </authorList>
    </citation>
    <scope>NUCLEOTIDE SEQUENCE [LARGE SCALE GENOMIC DNA]</scope>
    <source>
        <strain evidence="1 2">BCRC 81129</strain>
    </source>
</reference>
<gene>
    <name evidence="1" type="ORF">EGT51_08670</name>
</gene>
<sequence>MSNLRATDRLIINQLFNNGVFTRTITPKTTGPMVDAINALKKPANQQRLNSYFKNLLGVVPDNYQENLLFLFGTQRLEPEAVHVLLATIKAVINLPELQNTQSDRVVATQTIIRQVHSEVVTLNEKEIRRQITALFVDRFALFVPDLPDLGPSEQTQTVEDYWDVSPDFNYFAQCLVNHLQAQTDTQPLTAVQRVNRALLTQRYLSRSSKLWPDLLVHKVEIAEQWAQLGRFDLECGDDYALLLDNTRQPSKAKPFVVAIAVANSLGVGIPSDMLTTRIHLLTRQIFPETDVPVGLVKQALTDNGLVKEENQYVSPTPIVSRFVMRTMVEQDAKTPDEGEA</sequence>
<evidence type="ECO:0000313" key="2">
    <source>
        <dbReference type="Proteomes" id="UP000297348"/>
    </source>
</evidence>
<dbReference type="RefSeq" id="WP_135368296.1">
    <property type="nucleotide sequence ID" value="NZ_RKLX01000013.1"/>
</dbReference>
<proteinExistence type="predicted"/>
<keyword evidence="2" id="KW-1185">Reference proteome</keyword>
<dbReference type="AlphaFoldDB" id="A0A4Z0J9Y9"/>
<comment type="caution">
    <text evidence="1">The sequence shown here is derived from an EMBL/GenBank/DDBJ whole genome shotgun (WGS) entry which is preliminary data.</text>
</comment>
<evidence type="ECO:0000313" key="1">
    <source>
        <dbReference type="EMBL" id="TGD18375.1"/>
    </source>
</evidence>